<keyword evidence="5" id="KW-1185">Reference proteome</keyword>
<feature type="transmembrane region" description="Helical" evidence="2">
    <location>
        <begin position="36"/>
        <end position="54"/>
    </location>
</feature>
<sequence>MSGALGRAAGRALPAGSAAAVAGSAFHRAFGYEALALPLAVATLVPVVLAVVAAGGRRRLPVEVSLPLSAGLCFLTAWAVLHGFPPPEGVPPLGTLPGTAVEAWAAFLDVPLPAAADPVLLAVPFTATWTASAAGAELAVRARRVTAATLPAFALLVVAIALCLPGRGSLLGQVVALVAVVAATLARPAVAPRTAWLVLAPAGVTAVAAAVLATLWPTGPAPYDPREHRPAVEESAAVSSPLAQYAQWEQQPDEALFTVEGGPSGAPPSSGPAAGPERWRLASLTSYDGREWTLHDVFTPVFGPLPADPVLGPLAAGRAERGGSSSAVIRNLTGRLLPVPDAPVALRSERTRLSFNRFERTVLTASALSPDARYRATGGAAPAVTPAEAAGLSPASGLPQALDVPGSAPPSLRELADRVHAAAGTPYGRAQALASELSREYRRTSNAPLSQPIASLSRFLADRKGSAVDFAAAYALAARLEGLPCRIVVGFRVPAGSGPRTVLARDAALWTEVAFDRVGWLPFDPVPAPGLPDQDDARPEPSPVTTAPVPSPSSPPSPSSSSSSPPGAGGGASPTGAARPGDAQGIGAASGIPWAGWATAALAALAVSGAAARIWLVLLRPVARRRAGRRAATPARRVLAAWLDARHAFDAAGADPPDPSHTLVESARLLSRAGPAAAVRASAVSLAQLATRARFCEPTAEERAADPSLGTMGPQDAELAWLLAESIRDELRPERRLRALTSAARVLLPAALSARVLPARALPARPRTEEERVEQH</sequence>
<dbReference type="InterPro" id="IPR021878">
    <property type="entry name" value="TgpA_N"/>
</dbReference>
<keyword evidence="2" id="KW-0472">Membrane</keyword>
<dbReference type="InterPro" id="IPR052901">
    <property type="entry name" value="Bact_TGase-like"/>
</dbReference>
<feature type="region of interest" description="Disordered" evidence="1">
    <location>
        <begin position="526"/>
        <end position="584"/>
    </location>
</feature>
<evidence type="ECO:0000256" key="1">
    <source>
        <dbReference type="SAM" id="MobiDB-lite"/>
    </source>
</evidence>
<feature type="transmembrane region" description="Helical" evidence="2">
    <location>
        <begin position="197"/>
        <end position="216"/>
    </location>
</feature>
<evidence type="ECO:0000259" key="3">
    <source>
        <dbReference type="SMART" id="SM00460"/>
    </source>
</evidence>
<dbReference type="InterPro" id="IPR002931">
    <property type="entry name" value="Transglutaminase-like"/>
</dbReference>
<evidence type="ECO:0000256" key="2">
    <source>
        <dbReference type="SAM" id="Phobius"/>
    </source>
</evidence>
<organism evidence="4 5">
    <name type="scientific">Streptomyces polychromogenes</name>
    <dbReference type="NCBI Taxonomy" id="67342"/>
    <lineage>
        <taxon>Bacteria</taxon>
        <taxon>Bacillati</taxon>
        <taxon>Actinomycetota</taxon>
        <taxon>Actinomycetes</taxon>
        <taxon>Kitasatosporales</taxon>
        <taxon>Streptomycetaceae</taxon>
        <taxon>Streptomyces</taxon>
    </lineage>
</organism>
<dbReference type="SMART" id="SM00460">
    <property type="entry name" value="TGc"/>
    <property type="match status" value="1"/>
</dbReference>
<comment type="caution">
    <text evidence="4">The sequence shown here is derived from an EMBL/GenBank/DDBJ whole genome shotgun (WGS) entry which is preliminary data.</text>
</comment>
<dbReference type="Pfam" id="PF11992">
    <property type="entry name" value="TgpA_N"/>
    <property type="match status" value="1"/>
</dbReference>
<dbReference type="PANTHER" id="PTHR42736:SF1">
    <property type="entry name" value="PROTEIN-GLUTAMINE GAMMA-GLUTAMYLTRANSFERASE"/>
    <property type="match status" value="1"/>
</dbReference>
<feature type="transmembrane region" description="Helical" evidence="2">
    <location>
        <begin position="594"/>
        <end position="619"/>
    </location>
</feature>
<dbReference type="Gene3D" id="3.10.620.30">
    <property type="match status" value="1"/>
</dbReference>
<dbReference type="Pfam" id="PF01841">
    <property type="entry name" value="Transglut_core"/>
    <property type="match status" value="1"/>
</dbReference>
<keyword evidence="2" id="KW-0812">Transmembrane</keyword>
<feature type="transmembrane region" description="Helical" evidence="2">
    <location>
        <begin position="119"/>
        <end position="140"/>
    </location>
</feature>
<feature type="domain" description="Transglutaminase-like" evidence="3">
    <location>
        <begin position="459"/>
        <end position="527"/>
    </location>
</feature>
<feature type="transmembrane region" description="Helical" evidence="2">
    <location>
        <begin position="170"/>
        <end position="190"/>
    </location>
</feature>
<name>A0ABN0V8L6_9ACTN</name>
<proteinExistence type="predicted"/>
<dbReference type="InterPro" id="IPR038765">
    <property type="entry name" value="Papain-like_cys_pep_sf"/>
</dbReference>
<dbReference type="EMBL" id="BAAABV010000011">
    <property type="protein sequence ID" value="GAA0280206.1"/>
    <property type="molecule type" value="Genomic_DNA"/>
</dbReference>
<feature type="transmembrane region" description="Helical" evidence="2">
    <location>
        <begin position="66"/>
        <end position="84"/>
    </location>
</feature>
<evidence type="ECO:0000313" key="5">
    <source>
        <dbReference type="Proteomes" id="UP001501867"/>
    </source>
</evidence>
<protein>
    <recommendedName>
        <fullName evidence="3">Transglutaminase-like domain-containing protein</fullName>
    </recommendedName>
</protein>
<feature type="transmembrane region" description="Helical" evidence="2">
    <location>
        <begin position="147"/>
        <end position="164"/>
    </location>
</feature>
<dbReference type="RefSeq" id="WP_344155103.1">
    <property type="nucleotide sequence ID" value="NZ_BAAABV010000011.1"/>
</dbReference>
<feature type="region of interest" description="Disordered" evidence="1">
    <location>
        <begin position="385"/>
        <end position="409"/>
    </location>
</feature>
<keyword evidence="2" id="KW-1133">Transmembrane helix</keyword>
<evidence type="ECO:0000313" key="4">
    <source>
        <dbReference type="EMBL" id="GAA0280206.1"/>
    </source>
</evidence>
<dbReference type="SUPFAM" id="SSF54001">
    <property type="entry name" value="Cysteine proteinases"/>
    <property type="match status" value="1"/>
</dbReference>
<dbReference type="PANTHER" id="PTHR42736">
    <property type="entry name" value="PROTEIN-GLUTAMINE GAMMA-GLUTAMYLTRANSFERASE"/>
    <property type="match status" value="1"/>
</dbReference>
<feature type="compositionally biased region" description="Pro residues" evidence="1">
    <location>
        <begin position="549"/>
        <end position="558"/>
    </location>
</feature>
<accession>A0ABN0V8L6</accession>
<dbReference type="Proteomes" id="UP001501867">
    <property type="component" value="Unassembled WGS sequence"/>
</dbReference>
<gene>
    <name evidence="4" type="ORF">GCM10010302_17490</name>
</gene>
<reference evidence="4 5" key="1">
    <citation type="journal article" date="2019" name="Int. J. Syst. Evol. Microbiol.">
        <title>The Global Catalogue of Microorganisms (GCM) 10K type strain sequencing project: providing services to taxonomists for standard genome sequencing and annotation.</title>
        <authorList>
            <consortium name="The Broad Institute Genomics Platform"/>
            <consortium name="The Broad Institute Genome Sequencing Center for Infectious Disease"/>
            <person name="Wu L."/>
            <person name="Ma J."/>
        </authorList>
    </citation>
    <scope>NUCLEOTIDE SEQUENCE [LARGE SCALE GENOMIC DNA]</scope>
    <source>
        <strain evidence="4 5">JCM 4505</strain>
    </source>
</reference>